<dbReference type="InterPro" id="IPR037925">
    <property type="entry name" value="FlgE/F/G-like"/>
</dbReference>
<dbReference type="Proteomes" id="UP000183508">
    <property type="component" value="Unassembled WGS sequence"/>
</dbReference>
<feature type="domain" description="Flagellar hook protein FlgE/F/G-like D1" evidence="5">
    <location>
        <begin position="96"/>
        <end position="167"/>
    </location>
</feature>
<feature type="domain" description="Flagellar basal body rod protein N-terminal" evidence="3">
    <location>
        <begin position="6"/>
        <end position="33"/>
    </location>
</feature>
<keyword evidence="7" id="KW-1185">Reference proteome</keyword>
<keyword evidence="6" id="KW-0966">Cell projection</keyword>
<dbReference type="eggNOG" id="COG4786">
    <property type="taxonomic scope" value="Bacteria"/>
</dbReference>
<dbReference type="InterPro" id="IPR020013">
    <property type="entry name" value="Flagellar_FlgE/F/G"/>
</dbReference>
<proteinExistence type="inferred from homology"/>
<evidence type="ECO:0000313" key="6">
    <source>
        <dbReference type="EMBL" id="SFU65722.1"/>
    </source>
</evidence>
<evidence type="ECO:0000313" key="7">
    <source>
        <dbReference type="Proteomes" id="UP000183508"/>
    </source>
</evidence>
<evidence type="ECO:0000256" key="1">
    <source>
        <dbReference type="ARBA" id="ARBA00009677"/>
    </source>
</evidence>
<dbReference type="PANTHER" id="PTHR30435">
    <property type="entry name" value="FLAGELLAR PROTEIN"/>
    <property type="match status" value="1"/>
</dbReference>
<name>A0A1I7HYC7_9BACL</name>
<dbReference type="STRING" id="392015.SAMN05421543_105174"/>
<dbReference type="GO" id="GO:0009425">
    <property type="term" value="C:bacterial-type flagellum basal body"/>
    <property type="evidence" value="ECO:0007669"/>
    <property type="project" value="UniProtKB-SubCell"/>
</dbReference>
<dbReference type="AlphaFoldDB" id="A0A1I7HYC7"/>
<sequence length="274" mass="28447">MQSLWTGLSALQASLRWLDRVSENVANSDTPGYAADAGSFADTFTQVWSSQATAPSVAGRYTPPGWAGGTGVLAVSAEKRFEGMPLQRTDNPLDLAVQGNAFFLVAGPDGQTRLTRAGNFIWSRRPDGTVVLATQTGDPVLDTQGRPVQAPGGQTDGFTVSAQGDVSFGGRATGQRIALAEVSLPDQHLVPIGNNEYIPDPAANVRVVNAGAAGAAGGAGAGTDTVLQGALSMSSADLVKQMTDLIQAQRMFDLNAEALQVTNRMMQDANGIKA</sequence>
<dbReference type="InterPro" id="IPR010930">
    <property type="entry name" value="Flg_bb/hook_C_dom"/>
</dbReference>
<keyword evidence="2" id="KW-0975">Bacterial flagellum</keyword>
<evidence type="ECO:0000259" key="5">
    <source>
        <dbReference type="Pfam" id="PF22692"/>
    </source>
</evidence>
<comment type="similarity">
    <text evidence="1 2">Belongs to the flagella basal body rod proteins family.</text>
</comment>
<dbReference type="InterPro" id="IPR001444">
    <property type="entry name" value="Flag_bb_rod_N"/>
</dbReference>
<dbReference type="InterPro" id="IPR053967">
    <property type="entry name" value="LlgE_F_G-like_D1"/>
</dbReference>
<dbReference type="OrthoDB" id="9804559at2"/>
<organism evidence="6 7">
    <name type="scientific">Alicyclobacillus macrosporangiidus</name>
    <dbReference type="NCBI Taxonomy" id="392015"/>
    <lineage>
        <taxon>Bacteria</taxon>
        <taxon>Bacillati</taxon>
        <taxon>Bacillota</taxon>
        <taxon>Bacilli</taxon>
        <taxon>Bacillales</taxon>
        <taxon>Alicyclobacillaceae</taxon>
        <taxon>Alicyclobacillus</taxon>
    </lineage>
</organism>
<dbReference type="Pfam" id="PF06429">
    <property type="entry name" value="Flg_bbr_C"/>
    <property type="match status" value="1"/>
</dbReference>
<evidence type="ECO:0000259" key="3">
    <source>
        <dbReference type="Pfam" id="PF00460"/>
    </source>
</evidence>
<dbReference type="NCBIfam" id="TIGR03506">
    <property type="entry name" value="FlgEFG_subfam"/>
    <property type="match status" value="1"/>
</dbReference>
<dbReference type="EMBL" id="FPBV01000005">
    <property type="protein sequence ID" value="SFU65722.1"/>
    <property type="molecule type" value="Genomic_DNA"/>
</dbReference>
<protein>
    <submittedName>
        <fullName evidence="6">Flagellar basal-body rod protein FlgG</fullName>
    </submittedName>
</protein>
<dbReference type="Pfam" id="PF00460">
    <property type="entry name" value="Flg_bb_rod"/>
    <property type="match status" value="1"/>
</dbReference>
<gene>
    <name evidence="6" type="ORF">SAMN05421543_105174</name>
</gene>
<evidence type="ECO:0000256" key="2">
    <source>
        <dbReference type="RuleBase" id="RU362116"/>
    </source>
</evidence>
<dbReference type="Pfam" id="PF22692">
    <property type="entry name" value="LlgE_F_G_D1"/>
    <property type="match status" value="1"/>
</dbReference>
<dbReference type="PANTHER" id="PTHR30435:SF19">
    <property type="entry name" value="FLAGELLAR BASAL-BODY ROD PROTEIN FLGG"/>
    <property type="match status" value="1"/>
</dbReference>
<comment type="subcellular location">
    <subcellularLocation>
        <location evidence="2">Bacterial flagellum basal body</location>
    </subcellularLocation>
</comment>
<dbReference type="RefSeq" id="WP_074950739.1">
    <property type="nucleotide sequence ID" value="NZ_FPBV01000005.1"/>
</dbReference>
<dbReference type="SUPFAM" id="SSF117143">
    <property type="entry name" value="Flagellar hook protein flgE"/>
    <property type="match status" value="1"/>
</dbReference>
<feature type="domain" description="Flagellar basal-body/hook protein C-terminal" evidence="4">
    <location>
        <begin position="228"/>
        <end position="271"/>
    </location>
</feature>
<keyword evidence="6" id="KW-0969">Cilium</keyword>
<evidence type="ECO:0000259" key="4">
    <source>
        <dbReference type="Pfam" id="PF06429"/>
    </source>
</evidence>
<keyword evidence="6" id="KW-0282">Flagellum</keyword>
<accession>A0A1I7HYC7</accession>
<reference evidence="7" key="1">
    <citation type="submission" date="2016-10" db="EMBL/GenBank/DDBJ databases">
        <authorList>
            <person name="Varghese N."/>
        </authorList>
    </citation>
    <scope>NUCLEOTIDE SEQUENCE [LARGE SCALE GENOMIC DNA]</scope>
    <source>
        <strain evidence="7">DSM 17980</strain>
    </source>
</reference>
<dbReference type="GO" id="GO:0071978">
    <property type="term" value="P:bacterial-type flagellum-dependent swarming motility"/>
    <property type="evidence" value="ECO:0007669"/>
    <property type="project" value="TreeGrafter"/>
</dbReference>